<dbReference type="AlphaFoldDB" id="A0A6J6VQ83"/>
<evidence type="ECO:0000313" key="2">
    <source>
        <dbReference type="EMBL" id="CAB4773163.1"/>
    </source>
</evidence>
<feature type="domain" description="Exonuclease" evidence="1">
    <location>
        <begin position="41"/>
        <end position="206"/>
    </location>
</feature>
<protein>
    <submittedName>
        <fullName evidence="2">Unannotated protein</fullName>
    </submittedName>
</protein>
<dbReference type="GO" id="GO:0005829">
    <property type="term" value="C:cytosol"/>
    <property type="evidence" value="ECO:0007669"/>
    <property type="project" value="TreeGrafter"/>
</dbReference>
<dbReference type="InterPro" id="IPR012337">
    <property type="entry name" value="RNaseH-like_sf"/>
</dbReference>
<dbReference type="FunFam" id="3.30.420.10:FF:000045">
    <property type="entry name" value="3'-5' exonuclease DinG"/>
    <property type="match status" value="1"/>
</dbReference>
<name>A0A6J6VQ83_9ZZZZ</name>
<dbReference type="InterPro" id="IPR036397">
    <property type="entry name" value="RNaseH_sf"/>
</dbReference>
<dbReference type="CDD" id="cd06127">
    <property type="entry name" value="DEDDh"/>
    <property type="match status" value="1"/>
</dbReference>
<reference evidence="2" key="1">
    <citation type="submission" date="2020-05" db="EMBL/GenBank/DDBJ databases">
        <authorList>
            <person name="Chiriac C."/>
            <person name="Salcher M."/>
            <person name="Ghai R."/>
            <person name="Kavagutti S V."/>
        </authorList>
    </citation>
    <scope>NUCLEOTIDE SEQUENCE</scope>
</reference>
<proteinExistence type="predicted"/>
<dbReference type="GO" id="GO:0045004">
    <property type="term" value="P:DNA replication proofreading"/>
    <property type="evidence" value="ECO:0007669"/>
    <property type="project" value="TreeGrafter"/>
</dbReference>
<organism evidence="2">
    <name type="scientific">freshwater metagenome</name>
    <dbReference type="NCBI Taxonomy" id="449393"/>
    <lineage>
        <taxon>unclassified sequences</taxon>
        <taxon>metagenomes</taxon>
        <taxon>ecological metagenomes</taxon>
    </lineage>
</organism>
<dbReference type="GO" id="GO:0008408">
    <property type="term" value="F:3'-5' exonuclease activity"/>
    <property type="evidence" value="ECO:0007669"/>
    <property type="project" value="TreeGrafter"/>
</dbReference>
<dbReference type="EMBL" id="CAFAAA010000002">
    <property type="protein sequence ID" value="CAB4773163.1"/>
    <property type="molecule type" value="Genomic_DNA"/>
</dbReference>
<dbReference type="SMART" id="SM00479">
    <property type="entry name" value="EXOIII"/>
    <property type="match status" value="1"/>
</dbReference>
<dbReference type="GO" id="GO:0003676">
    <property type="term" value="F:nucleic acid binding"/>
    <property type="evidence" value="ECO:0007669"/>
    <property type="project" value="InterPro"/>
</dbReference>
<dbReference type="Gene3D" id="3.30.420.10">
    <property type="entry name" value="Ribonuclease H-like superfamily/Ribonuclease H"/>
    <property type="match status" value="1"/>
</dbReference>
<evidence type="ECO:0000259" key="1">
    <source>
        <dbReference type="SMART" id="SM00479"/>
    </source>
</evidence>
<dbReference type="SUPFAM" id="SSF53098">
    <property type="entry name" value="Ribonuclease H-like"/>
    <property type="match status" value="1"/>
</dbReference>
<dbReference type="Pfam" id="PF00929">
    <property type="entry name" value="RNase_T"/>
    <property type="match status" value="1"/>
</dbReference>
<dbReference type="InterPro" id="IPR013520">
    <property type="entry name" value="Ribonucl_H"/>
</dbReference>
<accession>A0A6J6VQ83</accession>
<sequence length="228" mass="25262">MPLKDYSERKYFKAPFFAKPGESSDLFGYASFDIGSSLDGDFAIVDLETSALSAQSGYIIEIAIIRMNRKGKITERFETLIKPPDGNVGRSDIHLIQTSSVRNAPTFTDIVGNILEMLDDCVVVAHNAKFEENFLYAEFIRAGIDVPVLPALDTMWLAQMELDLFNYKLPTVLSHYGHSIEDAHTAMGDVLSIAKFLPSILDEVPALKFPVGLSELPQQTASKNLKAR</sequence>
<dbReference type="PANTHER" id="PTHR30231:SF41">
    <property type="entry name" value="DNA POLYMERASE III SUBUNIT EPSILON"/>
    <property type="match status" value="1"/>
</dbReference>
<dbReference type="PANTHER" id="PTHR30231">
    <property type="entry name" value="DNA POLYMERASE III SUBUNIT EPSILON"/>
    <property type="match status" value="1"/>
</dbReference>
<gene>
    <name evidence="2" type="ORF">UFOPK2942_00203</name>
</gene>